<accession>A0AA41QLZ1</accession>
<evidence type="ECO:0000313" key="3">
    <source>
        <dbReference type="Proteomes" id="UP001156140"/>
    </source>
</evidence>
<gene>
    <name evidence="2" type="ORF">ML536_09380</name>
</gene>
<reference evidence="2" key="1">
    <citation type="submission" date="2022-03" db="EMBL/GenBank/DDBJ databases">
        <title>The complete genome sequence of a Methyloterrigena soli.</title>
        <authorList>
            <person name="Zi Z."/>
        </authorList>
    </citation>
    <scope>NUCLEOTIDE SEQUENCE</scope>
    <source>
        <strain evidence="2">M48</strain>
    </source>
</reference>
<organism evidence="2 3">
    <name type="scientific">Paradevosia shaoguanensis</name>
    <dbReference type="NCBI Taxonomy" id="1335043"/>
    <lineage>
        <taxon>Bacteria</taxon>
        <taxon>Pseudomonadati</taxon>
        <taxon>Pseudomonadota</taxon>
        <taxon>Alphaproteobacteria</taxon>
        <taxon>Hyphomicrobiales</taxon>
        <taxon>Devosiaceae</taxon>
        <taxon>Paradevosia</taxon>
    </lineage>
</organism>
<name>A0AA41QLZ1_9HYPH</name>
<feature type="chain" id="PRO_5041288339" description="Acyloxyacyl hydrolase" evidence="1">
    <location>
        <begin position="24"/>
        <end position="202"/>
    </location>
</feature>
<proteinExistence type="predicted"/>
<evidence type="ECO:0000313" key="2">
    <source>
        <dbReference type="EMBL" id="MCI0127039.1"/>
    </source>
</evidence>
<evidence type="ECO:0000256" key="1">
    <source>
        <dbReference type="SAM" id="SignalP"/>
    </source>
</evidence>
<dbReference type="AlphaFoldDB" id="A0AA41QLZ1"/>
<keyword evidence="3" id="KW-1185">Reference proteome</keyword>
<comment type="caution">
    <text evidence="2">The sequence shown here is derived from an EMBL/GenBank/DDBJ whole genome shotgun (WGS) entry which is preliminary data.</text>
</comment>
<feature type="signal peptide" evidence="1">
    <location>
        <begin position="1"/>
        <end position="23"/>
    </location>
</feature>
<keyword evidence="1" id="KW-0732">Signal</keyword>
<evidence type="ECO:0008006" key="4">
    <source>
        <dbReference type="Google" id="ProtNLM"/>
    </source>
</evidence>
<dbReference type="RefSeq" id="WP_281735701.1">
    <property type="nucleotide sequence ID" value="NZ_JAKETQ010000001.1"/>
</dbReference>
<dbReference type="EMBL" id="JALAZD010000001">
    <property type="protein sequence ID" value="MCI0127039.1"/>
    <property type="molecule type" value="Genomic_DNA"/>
</dbReference>
<sequence>MISRLLAAVSAGFLALLTVPAVAGNSVGSINPLDDQAIFVFGGRYYEETFFTGMQPWAVTYENNFVLGGGYQQFWLNHPTGLRIGGEAGAALRMGDSFSGEAWAGIVARFDGLVVGDTVRIAPSVTFGLTAETAPVGIEAGNRGGGDSTLLFYIGPELNVSWVDHPETEVFWRIHHRSGAWGTLGNMADGANASSFGVRWKF</sequence>
<dbReference type="Proteomes" id="UP001156140">
    <property type="component" value="Unassembled WGS sequence"/>
</dbReference>
<protein>
    <recommendedName>
        <fullName evidence="4">Acyloxyacyl hydrolase</fullName>
    </recommendedName>
</protein>